<feature type="domain" description="PABC" evidence="3">
    <location>
        <begin position="1"/>
        <end position="67"/>
    </location>
</feature>
<proteinExistence type="predicted"/>
<feature type="compositionally biased region" description="Basic and acidic residues" evidence="1">
    <location>
        <begin position="251"/>
        <end position="264"/>
    </location>
</feature>
<keyword evidence="2" id="KW-0812">Transmembrane</keyword>
<evidence type="ECO:0000313" key="5">
    <source>
        <dbReference type="Proteomes" id="UP001430848"/>
    </source>
</evidence>
<feature type="region of interest" description="Disordered" evidence="1">
    <location>
        <begin position="70"/>
        <end position="100"/>
    </location>
</feature>
<dbReference type="InterPro" id="IPR036053">
    <property type="entry name" value="PABP-dom"/>
</dbReference>
<comment type="caution">
    <text evidence="4">The sequence shown here is derived from an EMBL/GenBank/DDBJ whole genome shotgun (WGS) entry which is preliminary data.</text>
</comment>
<sequence length="333" mass="36809">MFSIRDRDELGEILFQQVSRLEPELAETLTSEILAMEDNDIIRLIGDPDALQAQVQRTLDGFVHDLESHDDQVVDSEDERILTPSSSSDRSRWSPTAESITQRAAVIADSEEIEDPRRTYGFKTSAELRRAMGREDPQVMTCDGSTPIPAMSEVTNEVAGKNSTQNRHEATEFVETMRRPADLNTTKEFDDISAAVQAFQIGWADYMSRNSLASTSTASYALGRTRQTAPPADPAPQKKGGKRPSKIPRATRRDAAADHSHPAVETEAPASMPLMEAVRQDRTQMAQRPPRRTTRPANTGVRDQEVEDDFADGAVCGFVAGIGITICCVLIFW</sequence>
<feature type="transmembrane region" description="Helical" evidence="2">
    <location>
        <begin position="310"/>
        <end position="332"/>
    </location>
</feature>
<evidence type="ECO:0000259" key="3">
    <source>
        <dbReference type="PROSITE" id="PS51309"/>
    </source>
</evidence>
<dbReference type="Proteomes" id="UP001430848">
    <property type="component" value="Unassembled WGS sequence"/>
</dbReference>
<feature type="compositionally biased region" description="Basic residues" evidence="1">
    <location>
        <begin position="239"/>
        <end position="250"/>
    </location>
</feature>
<dbReference type="Gene3D" id="1.10.1900.10">
    <property type="entry name" value="c-terminal domain of poly(a) binding protein"/>
    <property type="match status" value="1"/>
</dbReference>
<accession>A0ABR1PGJ9</accession>
<keyword evidence="2" id="KW-1133">Transmembrane helix</keyword>
<keyword evidence="5" id="KW-1185">Reference proteome</keyword>
<keyword evidence="2" id="KW-0472">Membrane</keyword>
<dbReference type="Pfam" id="PF00658">
    <property type="entry name" value="MLLE"/>
    <property type="match status" value="1"/>
</dbReference>
<reference evidence="4 5" key="1">
    <citation type="submission" date="2024-02" db="EMBL/GenBank/DDBJ databases">
        <title>De novo assembly and annotation of 12 fungi associated with fruit tree decline syndrome in Ontario, Canada.</title>
        <authorList>
            <person name="Sulman M."/>
            <person name="Ellouze W."/>
            <person name="Ilyukhin E."/>
        </authorList>
    </citation>
    <scope>NUCLEOTIDE SEQUENCE [LARGE SCALE GENOMIC DNA]</scope>
    <source>
        <strain evidence="4 5">M169</strain>
    </source>
</reference>
<dbReference type="InterPro" id="IPR002004">
    <property type="entry name" value="PABP_HYD_C"/>
</dbReference>
<gene>
    <name evidence="4" type="ORF">SLS63_003739</name>
</gene>
<name>A0ABR1PGJ9_DIAER</name>
<protein>
    <recommendedName>
        <fullName evidence="3">PABC domain-containing protein</fullName>
    </recommendedName>
</protein>
<dbReference type="EMBL" id="JAKNSF020000012">
    <property type="protein sequence ID" value="KAK7735781.1"/>
    <property type="molecule type" value="Genomic_DNA"/>
</dbReference>
<dbReference type="PROSITE" id="PS51309">
    <property type="entry name" value="PABC"/>
    <property type="match status" value="1"/>
</dbReference>
<evidence type="ECO:0000256" key="2">
    <source>
        <dbReference type="SAM" id="Phobius"/>
    </source>
</evidence>
<feature type="region of interest" description="Disordered" evidence="1">
    <location>
        <begin position="221"/>
        <end position="305"/>
    </location>
</feature>
<dbReference type="SUPFAM" id="SSF63570">
    <property type="entry name" value="PABC (PABP) domain"/>
    <property type="match status" value="1"/>
</dbReference>
<evidence type="ECO:0000313" key="4">
    <source>
        <dbReference type="EMBL" id="KAK7735781.1"/>
    </source>
</evidence>
<organism evidence="4 5">
    <name type="scientific">Diaporthe eres</name>
    <name type="common">Phomopsis oblonga</name>
    <dbReference type="NCBI Taxonomy" id="83184"/>
    <lineage>
        <taxon>Eukaryota</taxon>
        <taxon>Fungi</taxon>
        <taxon>Dikarya</taxon>
        <taxon>Ascomycota</taxon>
        <taxon>Pezizomycotina</taxon>
        <taxon>Sordariomycetes</taxon>
        <taxon>Sordariomycetidae</taxon>
        <taxon>Diaporthales</taxon>
        <taxon>Diaporthaceae</taxon>
        <taxon>Diaporthe</taxon>
        <taxon>Diaporthe eres species complex</taxon>
    </lineage>
</organism>
<evidence type="ECO:0000256" key="1">
    <source>
        <dbReference type="SAM" id="MobiDB-lite"/>
    </source>
</evidence>